<dbReference type="Pfam" id="PF03061">
    <property type="entry name" value="4HBT"/>
    <property type="match status" value="1"/>
</dbReference>
<dbReference type="EMBL" id="SHBF01000009">
    <property type="protein sequence ID" value="RZO27854.1"/>
    <property type="molecule type" value="Genomic_DNA"/>
</dbReference>
<dbReference type="SUPFAM" id="SSF54637">
    <property type="entry name" value="Thioesterase/thiol ester dehydrase-isomerase"/>
    <property type="match status" value="1"/>
</dbReference>
<proteinExistence type="predicted"/>
<evidence type="ECO:0000313" key="3">
    <source>
        <dbReference type="Proteomes" id="UP000318710"/>
    </source>
</evidence>
<dbReference type="GO" id="GO:0016790">
    <property type="term" value="F:thiolester hydrolase activity"/>
    <property type="evidence" value="ECO:0007669"/>
    <property type="project" value="UniProtKB-ARBA"/>
</dbReference>
<reference evidence="2 3" key="1">
    <citation type="submission" date="2019-02" db="EMBL/GenBank/DDBJ databases">
        <title>Prokaryotic population dynamics and viral predation in marine succession experiment using metagenomics: the confinement effect.</title>
        <authorList>
            <person name="Haro-Moreno J.M."/>
            <person name="Rodriguez-Valera F."/>
            <person name="Lopez-Perez M."/>
        </authorList>
    </citation>
    <scope>NUCLEOTIDE SEQUENCE [LARGE SCALE GENOMIC DNA]</scope>
    <source>
        <strain evidence="2">MED-G160</strain>
    </source>
</reference>
<comment type="caution">
    <text evidence="2">The sequence shown here is derived from an EMBL/GenBank/DDBJ whole genome shotgun (WGS) entry which is preliminary data.</text>
</comment>
<dbReference type="AlphaFoldDB" id="A0A520N2Z7"/>
<gene>
    <name evidence="2" type="ORF">EVA93_02315</name>
</gene>
<dbReference type="Proteomes" id="UP000318710">
    <property type="component" value="Unassembled WGS sequence"/>
</dbReference>
<evidence type="ECO:0000313" key="2">
    <source>
        <dbReference type="EMBL" id="RZO27854.1"/>
    </source>
</evidence>
<sequence length="136" mass="15115">MEKNLYKIFNDVPKFLSILGFKDCYHDKGLDQWIVEYLPSENLTHSNGTVVQGGFVSGMVDSAMSQFLIYLSKGKELPLTLDLDVKFLKPCVPNVLVKATGKIVRKGKSVVFTSGEIYQDEQLIAIATASNKIIVL</sequence>
<evidence type="ECO:0000259" key="1">
    <source>
        <dbReference type="Pfam" id="PF03061"/>
    </source>
</evidence>
<protein>
    <submittedName>
        <fullName evidence="2">PaaI family thioesterase</fullName>
    </submittedName>
</protein>
<dbReference type="Gene3D" id="3.10.129.10">
    <property type="entry name" value="Hotdog Thioesterase"/>
    <property type="match status" value="1"/>
</dbReference>
<feature type="domain" description="Thioesterase" evidence="1">
    <location>
        <begin position="50"/>
        <end position="123"/>
    </location>
</feature>
<organism evidence="2 3">
    <name type="scientific">SAR86 cluster bacterium</name>
    <dbReference type="NCBI Taxonomy" id="2030880"/>
    <lineage>
        <taxon>Bacteria</taxon>
        <taxon>Pseudomonadati</taxon>
        <taxon>Pseudomonadota</taxon>
        <taxon>Gammaproteobacteria</taxon>
        <taxon>SAR86 cluster</taxon>
    </lineage>
</organism>
<dbReference type="InterPro" id="IPR006683">
    <property type="entry name" value="Thioestr_dom"/>
</dbReference>
<dbReference type="CDD" id="cd03443">
    <property type="entry name" value="PaaI_thioesterase"/>
    <property type="match status" value="1"/>
</dbReference>
<accession>A0A520N2Z7</accession>
<dbReference type="InterPro" id="IPR029069">
    <property type="entry name" value="HotDog_dom_sf"/>
</dbReference>
<name>A0A520N2Z7_9GAMM</name>